<keyword evidence="2" id="KW-1185">Reference proteome</keyword>
<evidence type="ECO:0008006" key="3">
    <source>
        <dbReference type="Google" id="ProtNLM"/>
    </source>
</evidence>
<evidence type="ECO:0000313" key="2">
    <source>
        <dbReference type="Proteomes" id="UP000308652"/>
    </source>
</evidence>
<dbReference type="InterPro" id="IPR052184">
    <property type="entry name" value="SDR_enzymes"/>
</dbReference>
<dbReference type="PANTHER" id="PTHR45458:SF3">
    <property type="entry name" value="CHAIN DEHYDROGENASE (ATSC), PUTATIVE-RELATED"/>
    <property type="match status" value="1"/>
</dbReference>
<sequence length="261" mass="28597">MPSYVITGASRGIGFEFTRQLSADLKNVVFALVRNKSTSKQLYELKRKNIHILEADITDKKALINAAQAVSKITNGTLDFLINNAAWIDDQRQNLTLDAYEDQDLLEEDLIKSFTINVVGVVHTINAFLPLLRKGEVKKVITLSTGLADTEATLQLGLATSAPYSISKVALNMAVAKYATQYKKDGFVFLALSPGLVNTSGGPLPEEVNKAQIALFSQIKPDFEGAITPEESVKLQLEVINKWTVADTGAFVSQHGNKEWL</sequence>
<dbReference type="PANTHER" id="PTHR45458">
    <property type="entry name" value="SHORT-CHAIN DEHYDROGENASE/REDUCTASE SDR"/>
    <property type="match status" value="1"/>
</dbReference>
<organism evidence="1 2">
    <name type="scientific">Crucibulum laeve</name>
    <dbReference type="NCBI Taxonomy" id="68775"/>
    <lineage>
        <taxon>Eukaryota</taxon>
        <taxon>Fungi</taxon>
        <taxon>Dikarya</taxon>
        <taxon>Basidiomycota</taxon>
        <taxon>Agaricomycotina</taxon>
        <taxon>Agaricomycetes</taxon>
        <taxon>Agaricomycetidae</taxon>
        <taxon>Agaricales</taxon>
        <taxon>Agaricineae</taxon>
        <taxon>Nidulariaceae</taxon>
        <taxon>Crucibulum</taxon>
    </lineage>
</organism>
<dbReference type="InterPro" id="IPR002347">
    <property type="entry name" value="SDR_fam"/>
</dbReference>
<gene>
    <name evidence="1" type="ORF">BDQ12DRAFT_663261</name>
</gene>
<dbReference type="AlphaFoldDB" id="A0A5C3M9P7"/>
<dbReference type="InterPro" id="IPR036291">
    <property type="entry name" value="NAD(P)-bd_dom_sf"/>
</dbReference>
<accession>A0A5C3M9P7</accession>
<dbReference type="PRINTS" id="PR00081">
    <property type="entry name" value="GDHRDH"/>
</dbReference>
<name>A0A5C3M9P7_9AGAR</name>
<dbReference type="Proteomes" id="UP000308652">
    <property type="component" value="Unassembled WGS sequence"/>
</dbReference>
<dbReference type="EMBL" id="ML213593">
    <property type="protein sequence ID" value="TFK41982.1"/>
    <property type="molecule type" value="Genomic_DNA"/>
</dbReference>
<dbReference type="CDD" id="cd05325">
    <property type="entry name" value="carb_red_sniffer_like_SDR_c"/>
    <property type="match status" value="1"/>
</dbReference>
<dbReference type="Gene3D" id="3.40.50.720">
    <property type="entry name" value="NAD(P)-binding Rossmann-like Domain"/>
    <property type="match status" value="1"/>
</dbReference>
<dbReference type="Pfam" id="PF00106">
    <property type="entry name" value="adh_short"/>
    <property type="match status" value="1"/>
</dbReference>
<reference evidence="1 2" key="1">
    <citation type="journal article" date="2019" name="Nat. Ecol. Evol.">
        <title>Megaphylogeny resolves global patterns of mushroom evolution.</title>
        <authorList>
            <person name="Varga T."/>
            <person name="Krizsan K."/>
            <person name="Foldi C."/>
            <person name="Dima B."/>
            <person name="Sanchez-Garcia M."/>
            <person name="Sanchez-Ramirez S."/>
            <person name="Szollosi G.J."/>
            <person name="Szarkandi J.G."/>
            <person name="Papp V."/>
            <person name="Albert L."/>
            <person name="Andreopoulos W."/>
            <person name="Angelini C."/>
            <person name="Antonin V."/>
            <person name="Barry K.W."/>
            <person name="Bougher N.L."/>
            <person name="Buchanan P."/>
            <person name="Buyck B."/>
            <person name="Bense V."/>
            <person name="Catcheside P."/>
            <person name="Chovatia M."/>
            <person name="Cooper J."/>
            <person name="Damon W."/>
            <person name="Desjardin D."/>
            <person name="Finy P."/>
            <person name="Geml J."/>
            <person name="Haridas S."/>
            <person name="Hughes K."/>
            <person name="Justo A."/>
            <person name="Karasinski D."/>
            <person name="Kautmanova I."/>
            <person name="Kiss B."/>
            <person name="Kocsube S."/>
            <person name="Kotiranta H."/>
            <person name="LaButti K.M."/>
            <person name="Lechner B.E."/>
            <person name="Liimatainen K."/>
            <person name="Lipzen A."/>
            <person name="Lukacs Z."/>
            <person name="Mihaltcheva S."/>
            <person name="Morgado L.N."/>
            <person name="Niskanen T."/>
            <person name="Noordeloos M.E."/>
            <person name="Ohm R.A."/>
            <person name="Ortiz-Santana B."/>
            <person name="Ovrebo C."/>
            <person name="Racz N."/>
            <person name="Riley R."/>
            <person name="Savchenko A."/>
            <person name="Shiryaev A."/>
            <person name="Soop K."/>
            <person name="Spirin V."/>
            <person name="Szebenyi C."/>
            <person name="Tomsovsky M."/>
            <person name="Tulloss R.E."/>
            <person name="Uehling J."/>
            <person name="Grigoriev I.V."/>
            <person name="Vagvolgyi C."/>
            <person name="Papp T."/>
            <person name="Martin F.M."/>
            <person name="Miettinen O."/>
            <person name="Hibbett D.S."/>
            <person name="Nagy L.G."/>
        </authorList>
    </citation>
    <scope>NUCLEOTIDE SEQUENCE [LARGE SCALE GENOMIC DNA]</scope>
    <source>
        <strain evidence="1 2">CBS 166.37</strain>
    </source>
</reference>
<dbReference type="GO" id="GO:0016616">
    <property type="term" value="F:oxidoreductase activity, acting on the CH-OH group of donors, NAD or NADP as acceptor"/>
    <property type="evidence" value="ECO:0007669"/>
    <property type="project" value="TreeGrafter"/>
</dbReference>
<protein>
    <recommendedName>
        <fullName evidence="3">NAD(P)-binding protein</fullName>
    </recommendedName>
</protein>
<evidence type="ECO:0000313" key="1">
    <source>
        <dbReference type="EMBL" id="TFK41982.1"/>
    </source>
</evidence>
<proteinExistence type="predicted"/>
<dbReference type="SUPFAM" id="SSF51735">
    <property type="entry name" value="NAD(P)-binding Rossmann-fold domains"/>
    <property type="match status" value="1"/>
</dbReference>
<dbReference type="OrthoDB" id="9876299at2759"/>